<dbReference type="EMBL" id="QKZR01000001">
    <property type="protein sequence ID" value="PZX43042.1"/>
    <property type="molecule type" value="Genomic_DNA"/>
</dbReference>
<dbReference type="Pfam" id="PF00246">
    <property type="entry name" value="Peptidase_M14"/>
    <property type="match status" value="1"/>
</dbReference>
<comment type="cofactor">
    <cofactor evidence="1">
        <name>Zn(2+)</name>
        <dbReference type="ChEBI" id="CHEBI:29105"/>
    </cofactor>
</comment>
<dbReference type="PROSITE" id="PS00133">
    <property type="entry name" value="CARBOXYPEPT_ZN_2"/>
    <property type="match status" value="1"/>
</dbReference>
<feature type="domain" description="Peptidase M14" evidence="10">
    <location>
        <begin position="132"/>
        <end position="446"/>
    </location>
</feature>
<evidence type="ECO:0000313" key="12">
    <source>
        <dbReference type="Proteomes" id="UP000248584"/>
    </source>
</evidence>
<keyword evidence="12" id="KW-1185">Reference proteome</keyword>
<organism evidence="11 12">
    <name type="scientific">Nonlabens dokdonensis</name>
    <dbReference type="NCBI Taxonomy" id="328515"/>
    <lineage>
        <taxon>Bacteria</taxon>
        <taxon>Pseudomonadati</taxon>
        <taxon>Bacteroidota</taxon>
        <taxon>Flavobacteriia</taxon>
        <taxon>Flavobacteriales</taxon>
        <taxon>Flavobacteriaceae</taxon>
        <taxon>Nonlabens</taxon>
    </lineage>
</organism>
<evidence type="ECO:0000256" key="6">
    <source>
        <dbReference type="ARBA" id="ARBA00022801"/>
    </source>
</evidence>
<protein>
    <submittedName>
        <fullName evidence="11">Secreted protein (Por secretion system target)</fullName>
    </submittedName>
</protein>
<keyword evidence="6" id="KW-0378">Hydrolase</keyword>
<keyword evidence="7" id="KW-0862">Zinc</keyword>
<evidence type="ECO:0000259" key="10">
    <source>
        <dbReference type="PROSITE" id="PS52035"/>
    </source>
</evidence>
<dbReference type="InterPro" id="IPR026444">
    <property type="entry name" value="Secre_tail"/>
</dbReference>
<dbReference type="PANTHER" id="PTHR11705:SF143">
    <property type="entry name" value="SLL0236 PROTEIN"/>
    <property type="match status" value="1"/>
</dbReference>
<evidence type="ECO:0000256" key="5">
    <source>
        <dbReference type="ARBA" id="ARBA00022729"/>
    </source>
</evidence>
<evidence type="ECO:0000256" key="9">
    <source>
        <dbReference type="PROSITE-ProRule" id="PRU01379"/>
    </source>
</evidence>
<dbReference type="Pfam" id="PF20773">
    <property type="entry name" value="InhA-like_MAM"/>
    <property type="match status" value="1"/>
</dbReference>
<dbReference type="Proteomes" id="UP000248584">
    <property type="component" value="Unassembled WGS sequence"/>
</dbReference>
<dbReference type="SUPFAM" id="SSF53187">
    <property type="entry name" value="Zn-dependent exopeptidases"/>
    <property type="match status" value="1"/>
</dbReference>
<evidence type="ECO:0000256" key="2">
    <source>
        <dbReference type="ARBA" id="ARBA00005988"/>
    </source>
</evidence>
<accession>A0ABX5PZ34</accession>
<evidence type="ECO:0000256" key="8">
    <source>
        <dbReference type="ARBA" id="ARBA00023049"/>
    </source>
</evidence>
<dbReference type="SMART" id="SM00631">
    <property type="entry name" value="Zn_pept"/>
    <property type="match status" value="1"/>
</dbReference>
<dbReference type="InterPro" id="IPR000834">
    <property type="entry name" value="Peptidase_M14"/>
</dbReference>
<feature type="active site" description="Proton donor/acceptor" evidence="9">
    <location>
        <position position="416"/>
    </location>
</feature>
<evidence type="ECO:0000256" key="1">
    <source>
        <dbReference type="ARBA" id="ARBA00001947"/>
    </source>
</evidence>
<dbReference type="RefSeq" id="WP_041566822.1">
    <property type="nucleotide sequence ID" value="NZ_QKZR01000001.1"/>
</dbReference>
<dbReference type="InterPro" id="IPR057247">
    <property type="entry name" value="CARBOXYPEPT_ZN_2"/>
</dbReference>
<dbReference type="Pfam" id="PF18962">
    <property type="entry name" value="Por_Secre_tail"/>
    <property type="match status" value="1"/>
</dbReference>
<dbReference type="NCBIfam" id="TIGR04183">
    <property type="entry name" value="Por_Secre_tail"/>
    <property type="match status" value="1"/>
</dbReference>
<evidence type="ECO:0000256" key="7">
    <source>
        <dbReference type="ARBA" id="ARBA00022833"/>
    </source>
</evidence>
<sequence length="808" mass="90616">MKSWLAVVVCLVSLICWGQQEMYHRAKIYYNSYEQFSQIQEAGVTLDHGYHKKNTSFESDFSVSELQILSSLGISYDITINDVKQFYLDQNDPNSPRYIGPKATLKNARCSSASGQINYTTPQNYNQGSMGGFLTYSEMLQELDDMYVYSQANNLNIITPRADNINPSNPNDLVTSEGRYQQWVKISDNPSATEMAEPQILYTAIHHAREPASMQQLIFFMWYLLENYSTDPDIQAIVNNTELYFIPVLNPDGYVYNETISPNGGGLWRKNRRGGYGVDPNRNYSYITPQGNEVWNTAGTSANQTGETYAGTAPFSEPETRAVRYFVESHDFKMALNNHTFSELLLYPFGYADNRPTNEDALFQNISEVMVSQNGYTNQISADLYPAAGDSDDFMYGMLSTTTGATREKVYAMTPEIGSSFWPAASQIEGICKEMMFHNITAAQLVGNYGKLIDESPQRIATTALNIPFSLTRLGLENQGTFTVRIQPISTNITSVGNPKTFNNLSLNQVVTDAITMNLSSTIQSGDIVTYEIILNNGLYDTTQTINKVYGDFNSIFEENVANSNNWQLNGWGISTTEFVSPSQSFTDSPAGNYGNNQNKSIILNNANRIDLTSSSLLEANLTFHAKWNIENNYDYVQVEVSIDNGSSWIPQCGNFTNTGVSTQPANGQPLYDGMQSSWVEENINLSDYLGQQILVRFQMVTDQSVTEDGFYFDDLKIEVIDTTASASGNDLDKLVNIYPNPVQNTLFVRTSLERFNVSIYNVQGQQLYSNFSNKPNLELDYSSYTSGIYFLNISTDDSSKTFKVLKE</sequence>
<evidence type="ECO:0000256" key="4">
    <source>
        <dbReference type="ARBA" id="ARBA00022723"/>
    </source>
</evidence>
<keyword evidence="8" id="KW-0482">Metalloprotease</keyword>
<keyword evidence="4" id="KW-0479">Metal-binding</keyword>
<keyword evidence="3" id="KW-0645">Protease</keyword>
<proteinExistence type="inferred from homology"/>
<dbReference type="CDD" id="cd03859">
    <property type="entry name" value="M14_CPT"/>
    <property type="match status" value="1"/>
</dbReference>
<evidence type="ECO:0000313" key="11">
    <source>
        <dbReference type="EMBL" id="PZX43042.1"/>
    </source>
</evidence>
<comment type="similarity">
    <text evidence="2 9">Belongs to the peptidase M14 family.</text>
</comment>
<dbReference type="InterPro" id="IPR033810">
    <property type="entry name" value="Carboxypeptidase_T"/>
</dbReference>
<keyword evidence="5" id="KW-0732">Signal</keyword>
<evidence type="ECO:0000256" key="3">
    <source>
        <dbReference type="ARBA" id="ARBA00022670"/>
    </source>
</evidence>
<dbReference type="PROSITE" id="PS52035">
    <property type="entry name" value="PEPTIDASE_M14"/>
    <property type="match status" value="1"/>
</dbReference>
<comment type="caution">
    <text evidence="11">The sequence shown here is derived from an EMBL/GenBank/DDBJ whole genome shotgun (WGS) entry which is preliminary data.</text>
</comment>
<dbReference type="Gene3D" id="3.40.630.10">
    <property type="entry name" value="Zn peptidases"/>
    <property type="match status" value="1"/>
</dbReference>
<dbReference type="PANTHER" id="PTHR11705">
    <property type="entry name" value="PROTEASE FAMILY M14 CARBOXYPEPTIDASE A,B"/>
    <property type="match status" value="1"/>
</dbReference>
<reference evidence="11 12" key="1">
    <citation type="submission" date="2018-06" db="EMBL/GenBank/DDBJ databases">
        <title>Genomic Encyclopedia of Archaeal and Bacterial Type Strains, Phase II (KMG-II): from individual species to whole genera.</title>
        <authorList>
            <person name="Goeker M."/>
        </authorList>
    </citation>
    <scope>NUCLEOTIDE SEQUENCE [LARGE SCALE GENOMIC DNA]</scope>
    <source>
        <strain evidence="11 12">DSM 17205</strain>
    </source>
</reference>
<name>A0ABX5PZ34_9FLAO</name>
<gene>
    <name evidence="11" type="ORF">LX97_00041</name>
</gene>